<accession>A0AA87Q8R0</accession>
<feature type="chain" id="PRO_5041673808" evidence="1">
    <location>
        <begin position="24"/>
        <end position="186"/>
    </location>
</feature>
<reference evidence="2 3" key="1">
    <citation type="submission" date="2014-05" db="EMBL/GenBank/DDBJ databases">
        <title>Whole genome shotgun sequence of Rhizobium rhizogenes NBRC 13257.</title>
        <authorList>
            <person name="Katano-Makiyama Y."/>
            <person name="Hosoyama A."/>
            <person name="Hashimoto M."/>
            <person name="Hosoyama Y."/>
            <person name="Noguchi M."/>
            <person name="Tsuchikane K."/>
            <person name="Kimura A."/>
            <person name="Ohji S."/>
            <person name="Ichikawa N."/>
            <person name="Yamazoe A."/>
            <person name="Fujita N."/>
        </authorList>
    </citation>
    <scope>NUCLEOTIDE SEQUENCE [LARGE SCALE GENOMIC DNA]</scope>
    <source>
        <strain evidence="2 3">NBRC 13257</strain>
    </source>
</reference>
<dbReference type="EMBL" id="BAYX01000008">
    <property type="protein sequence ID" value="GAJ94401.1"/>
    <property type="molecule type" value="Genomic_DNA"/>
</dbReference>
<sequence>MSFYPNGTLLLAAFLLSAPASHAATTQDDPSKIDLAKLIECTTYDVPSYYDFVAWVAGPESAAAMKQLGLSEMPWPNRSWQKFKLSAPITVFGRQTTMIVFTFGGLLAVLDEPDPHPLAKTLGVTAAVDRPDKYIGEKEVSSSKEQHEYGYYAYPPLSLTTRISLSVFTVGDLPGKTLAGCSYSIG</sequence>
<keyword evidence="1" id="KW-0732">Signal</keyword>
<feature type="signal peptide" evidence="1">
    <location>
        <begin position="1"/>
        <end position="23"/>
    </location>
</feature>
<dbReference type="RefSeq" id="WP_012650793.1">
    <property type="nucleotide sequence ID" value="NZ_BAYX01000008.1"/>
</dbReference>
<dbReference type="AlphaFoldDB" id="A0AA87Q8R0"/>
<proteinExistence type="predicted"/>
<evidence type="ECO:0000313" key="2">
    <source>
        <dbReference type="EMBL" id="GAJ94401.1"/>
    </source>
</evidence>
<evidence type="ECO:0000256" key="1">
    <source>
        <dbReference type="SAM" id="SignalP"/>
    </source>
</evidence>
<protein>
    <submittedName>
        <fullName evidence="2">Uncharacterized protein</fullName>
    </submittedName>
</protein>
<name>A0AA87Q8R0_RHIRH</name>
<comment type="caution">
    <text evidence="2">The sequence shown here is derived from an EMBL/GenBank/DDBJ whole genome shotgun (WGS) entry which is preliminary data.</text>
</comment>
<dbReference type="Proteomes" id="UP000026941">
    <property type="component" value="Unassembled WGS sequence"/>
</dbReference>
<gene>
    <name evidence="2" type="ORF">RRH01S_08_01390</name>
</gene>
<organism evidence="2 3">
    <name type="scientific">Rhizobium rhizogenes NBRC 13257</name>
    <dbReference type="NCBI Taxonomy" id="1220581"/>
    <lineage>
        <taxon>Bacteria</taxon>
        <taxon>Pseudomonadati</taxon>
        <taxon>Pseudomonadota</taxon>
        <taxon>Alphaproteobacteria</taxon>
        <taxon>Hyphomicrobiales</taxon>
        <taxon>Rhizobiaceae</taxon>
        <taxon>Rhizobium/Agrobacterium group</taxon>
        <taxon>Rhizobium</taxon>
    </lineage>
</organism>
<evidence type="ECO:0000313" key="3">
    <source>
        <dbReference type="Proteomes" id="UP000026941"/>
    </source>
</evidence>